<feature type="transmembrane region" description="Helical" evidence="8">
    <location>
        <begin position="433"/>
        <end position="462"/>
    </location>
</feature>
<dbReference type="AlphaFoldDB" id="A0AAV5TG68"/>
<feature type="domain" description="SSD" evidence="9">
    <location>
        <begin position="741"/>
        <end position="865"/>
    </location>
</feature>
<dbReference type="Gene3D" id="1.20.1640.10">
    <property type="entry name" value="Multidrug efflux transporter AcrB transmembrane domain"/>
    <property type="match status" value="2"/>
</dbReference>
<evidence type="ECO:0000256" key="4">
    <source>
        <dbReference type="ARBA" id="ARBA00022692"/>
    </source>
</evidence>
<evidence type="ECO:0000259" key="9">
    <source>
        <dbReference type="PROSITE" id="PS50156"/>
    </source>
</evidence>
<protein>
    <recommendedName>
        <fullName evidence="9">SSD domain-containing protein</fullName>
    </recommendedName>
</protein>
<evidence type="ECO:0000256" key="2">
    <source>
        <dbReference type="ARBA" id="ARBA00005585"/>
    </source>
</evidence>
<dbReference type="InterPro" id="IPR051697">
    <property type="entry name" value="Patched_domain-protein"/>
</dbReference>
<gene>
    <name evidence="10" type="ORF">PENTCL1PPCAC_15169</name>
</gene>
<dbReference type="InterPro" id="IPR003392">
    <property type="entry name" value="PTHD_SSD"/>
</dbReference>
<dbReference type="InterPro" id="IPR048634">
    <property type="entry name" value="SecD_SecF_C"/>
</dbReference>
<dbReference type="EMBL" id="BTSX01000004">
    <property type="protein sequence ID" value="GMS92994.1"/>
    <property type="molecule type" value="Genomic_DNA"/>
</dbReference>
<feature type="transmembrane region" description="Helical" evidence="8">
    <location>
        <begin position="350"/>
        <end position="375"/>
    </location>
</feature>
<dbReference type="FunFam" id="1.20.1640.10:FF:000013">
    <property type="entry name" value="PaTched Related family"/>
    <property type="match status" value="1"/>
</dbReference>
<feature type="domain" description="SSD" evidence="9">
    <location>
        <begin position="294"/>
        <end position="461"/>
    </location>
</feature>
<dbReference type="Proteomes" id="UP001432027">
    <property type="component" value="Unassembled WGS sequence"/>
</dbReference>
<comment type="caution">
    <text evidence="10">The sequence shown here is derived from an EMBL/GenBank/DDBJ whole genome shotgun (WGS) entry which is preliminary data.</text>
</comment>
<keyword evidence="11" id="KW-1185">Reference proteome</keyword>
<dbReference type="InterPro" id="IPR000731">
    <property type="entry name" value="SSD"/>
</dbReference>
<name>A0AAV5TG68_9BILA</name>
<feature type="transmembrane region" description="Helical" evidence="8">
    <location>
        <begin position="287"/>
        <end position="309"/>
    </location>
</feature>
<keyword evidence="5 8" id="KW-1133">Transmembrane helix</keyword>
<evidence type="ECO:0000256" key="8">
    <source>
        <dbReference type="SAM" id="Phobius"/>
    </source>
</evidence>
<organism evidence="10 11">
    <name type="scientific">Pristionchus entomophagus</name>
    <dbReference type="NCBI Taxonomy" id="358040"/>
    <lineage>
        <taxon>Eukaryota</taxon>
        <taxon>Metazoa</taxon>
        <taxon>Ecdysozoa</taxon>
        <taxon>Nematoda</taxon>
        <taxon>Chromadorea</taxon>
        <taxon>Rhabditida</taxon>
        <taxon>Rhabditina</taxon>
        <taxon>Diplogasteromorpha</taxon>
        <taxon>Diplogasteroidea</taxon>
        <taxon>Neodiplogasteridae</taxon>
        <taxon>Pristionchus</taxon>
    </lineage>
</organism>
<dbReference type="GO" id="GO:0006897">
    <property type="term" value="P:endocytosis"/>
    <property type="evidence" value="ECO:0007669"/>
    <property type="project" value="TreeGrafter"/>
</dbReference>
<dbReference type="GO" id="GO:0005886">
    <property type="term" value="C:plasma membrane"/>
    <property type="evidence" value="ECO:0007669"/>
    <property type="project" value="UniProtKB-SubCell"/>
</dbReference>
<sequence>MSEKHGKEHCTGDTWFIRFLNCFFGRCADLVVNHAWKLMIISTILTIICTIKIPLTKLTNDISDFTPLNAPSYAEWRRSQNFFQEGIQANTIYAFVTAKDGGSMYTIPKMAEAIRAMDTISSKFKMELPAGKLNFEEFCHAFCLINEPLRSFYEGMRMREKMGDNATDLDLAYPDSHVMGMKSHMDPYLFGVKIAAKRNGKTEVVHTYDAPDLNTEKPLKNNIREFKLIVLNFKSELDPSISKASIENWETEIVKYFQHNFNSSLVDVTIFAESFVTAEVIRAGLTLLPFLVIGFIIMFSFSAVSFAISGMALNQLGCNKMWLAFYACAAPFMSCGVGLGMMFFLGVRFGTILCVTPFLILAIGVDDAFLMVNGWHQITAARRREDLRSATVESELYHRTREMLIETGPSVSITSITNCAAFAISAYSSAPEIMLFSIGNSVCVAIGFVFQLTVFGSLMVILGRREIQDEFDARSDVPAITQNETDCEKVPNPLDLAARIDSVKFENRKKNNGLTAIAHKILRGYCEMLNNKFFLAGVMVLMVVYLTVSVIGTMRIKPSLRPEKLFLSDSPFTKLFAARQEYILPSYGALWIYVFNPGNIWEPKRRALIDNMIYDFESLPNSVGNYSTKLWLRDFEEFAQFEPQENSVNGSDPSMTRFVFTTAYMGEDLKDWMNRVKLLQQWRAITKKYSDLDINVYIEDAKFLDIIETVVPQTLQSALLTFITMFVVTSLFIPAPLVLCTATFTILSTSIGTFGFMSWIGTELDPILMCSTIMVIGFSVDIPAHIAYHYHQSASHFTSVPERLEHSIARVGFPIAQASLSTILCVGALFFTDLHMSNIFATTMMTVVVIGTIHGIFVMPAIFSAFSQFSEWARRSCCFRSRSTSLDISTSSAIEGKVNPAFSTSPAGSTNIMVQ</sequence>
<proteinExistence type="inferred from homology"/>
<accession>A0AAV5TG68</accession>
<feature type="transmembrane region" description="Helical" evidence="8">
    <location>
        <begin position="321"/>
        <end position="344"/>
    </location>
</feature>
<keyword evidence="6 8" id="KW-0472">Membrane</keyword>
<feature type="transmembrane region" description="Helical" evidence="8">
    <location>
        <begin position="719"/>
        <end position="746"/>
    </location>
</feature>
<dbReference type="GO" id="GO:0030659">
    <property type="term" value="C:cytoplasmic vesicle membrane"/>
    <property type="evidence" value="ECO:0007669"/>
    <property type="project" value="TreeGrafter"/>
</dbReference>
<feature type="transmembrane region" description="Helical" evidence="8">
    <location>
        <begin position="811"/>
        <end position="831"/>
    </location>
</feature>
<dbReference type="GO" id="GO:0018996">
    <property type="term" value="P:molting cycle, collagen and cuticulin-based cuticle"/>
    <property type="evidence" value="ECO:0007669"/>
    <property type="project" value="TreeGrafter"/>
</dbReference>
<evidence type="ECO:0000256" key="6">
    <source>
        <dbReference type="ARBA" id="ARBA00023136"/>
    </source>
</evidence>
<feature type="transmembrane region" description="Helical" evidence="8">
    <location>
        <begin position="576"/>
        <end position="596"/>
    </location>
</feature>
<keyword evidence="4 8" id="KW-0812">Transmembrane</keyword>
<evidence type="ECO:0000256" key="1">
    <source>
        <dbReference type="ARBA" id="ARBA00004651"/>
    </source>
</evidence>
<dbReference type="PANTHER" id="PTHR10796:SF122">
    <property type="entry name" value="SSD DOMAIN-CONTAINING PROTEIN"/>
    <property type="match status" value="1"/>
</dbReference>
<comment type="subcellular location">
    <subcellularLocation>
        <location evidence="1">Cell membrane</location>
        <topology evidence="1">Multi-pass membrane protein</topology>
    </subcellularLocation>
</comment>
<dbReference type="PANTHER" id="PTHR10796">
    <property type="entry name" value="PATCHED-RELATED"/>
    <property type="match status" value="1"/>
</dbReference>
<feature type="transmembrane region" description="Helical" evidence="8">
    <location>
        <begin position="533"/>
        <end position="556"/>
    </location>
</feature>
<evidence type="ECO:0000256" key="7">
    <source>
        <dbReference type="ARBA" id="ARBA00023180"/>
    </source>
</evidence>
<comment type="similarity">
    <text evidence="2">Belongs to the patched family.</text>
</comment>
<dbReference type="PROSITE" id="PS50156">
    <property type="entry name" value="SSD"/>
    <property type="match status" value="2"/>
</dbReference>
<feature type="transmembrane region" description="Helical" evidence="8">
    <location>
        <begin position="843"/>
        <end position="866"/>
    </location>
</feature>
<dbReference type="SUPFAM" id="SSF82866">
    <property type="entry name" value="Multidrug efflux transporter AcrB transmembrane domain"/>
    <property type="match status" value="2"/>
</dbReference>
<dbReference type="Pfam" id="PF02355">
    <property type="entry name" value="SecD_SecF_C"/>
    <property type="match status" value="1"/>
</dbReference>
<evidence type="ECO:0000313" key="10">
    <source>
        <dbReference type="EMBL" id="GMS92994.1"/>
    </source>
</evidence>
<feature type="transmembrane region" description="Helical" evidence="8">
    <location>
        <begin position="408"/>
        <end position="427"/>
    </location>
</feature>
<evidence type="ECO:0000313" key="11">
    <source>
        <dbReference type="Proteomes" id="UP001432027"/>
    </source>
</evidence>
<reference evidence="10" key="1">
    <citation type="submission" date="2023-10" db="EMBL/GenBank/DDBJ databases">
        <title>Genome assembly of Pristionchus species.</title>
        <authorList>
            <person name="Yoshida K."/>
            <person name="Sommer R.J."/>
        </authorList>
    </citation>
    <scope>NUCLEOTIDE SEQUENCE</scope>
    <source>
        <strain evidence="10">RS0144</strain>
    </source>
</reference>
<dbReference type="Pfam" id="PF02460">
    <property type="entry name" value="Patched"/>
    <property type="match status" value="1"/>
</dbReference>
<keyword evidence="7" id="KW-0325">Glycoprotein</keyword>
<keyword evidence="3" id="KW-1003">Cell membrane</keyword>
<feature type="transmembrane region" description="Helical" evidence="8">
    <location>
        <begin position="766"/>
        <end position="790"/>
    </location>
</feature>
<evidence type="ECO:0000256" key="5">
    <source>
        <dbReference type="ARBA" id="ARBA00022989"/>
    </source>
</evidence>
<evidence type="ECO:0000256" key="3">
    <source>
        <dbReference type="ARBA" id="ARBA00022475"/>
    </source>
</evidence>